<evidence type="ECO:0000256" key="1">
    <source>
        <dbReference type="SAM" id="MobiDB-lite"/>
    </source>
</evidence>
<organism evidence="2 3">
    <name type="scientific">Rhodotorula toruloides</name>
    <name type="common">Yeast</name>
    <name type="synonym">Rhodosporidium toruloides</name>
    <dbReference type="NCBI Taxonomy" id="5286"/>
    <lineage>
        <taxon>Eukaryota</taxon>
        <taxon>Fungi</taxon>
        <taxon>Dikarya</taxon>
        <taxon>Basidiomycota</taxon>
        <taxon>Pucciniomycotina</taxon>
        <taxon>Microbotryomycetes</taxon>
        <taxon>Sporidiobolales</taxon>
        <taxon>Sporidiobolaceae</taxon>
        <taxon>Rhodotorula</taxon>
    </lineage>
</organism>
<evidence type="ECO:0000313" key="3">
    <source>
        <dbReference type="Proteomes" id="UP000239560"/>
    </source>
</evidence>
<gene>
    <name evidence="2" type="ORF">AAT19DRAFT_12249</name>
</gene>
<proteinExistence type="predicted"/>
<comment type="caution">
    <text evidence="2">The sequence shown here is derived from an EMBL/GenBank/DDBJ whole genome shotgun (WGS) entry which is preliminary data.</text>
</comment>
<dbReference type="Proteomes" id="UP000239560">
    <property type="component" value="Unassembled WGS sequence"/>
</dbReference>
<feature type="compositionally biased region" description="Polar residues" evidence="1">
    <location>
        <begin position="57"/>
        <end position="66"/>
    </location>
</feature>
<name>A0A2T0AFP2_RHOTO</name>
<accession>A0A2T0AFP2</accession>
<feature type="region of interest" description="Disordered" evidence="1">
    <location>
        <begin position="17"/>
        <end position="124"/>
    </location>
</feature>
<dbReference type="EMBL" id="LCTV02000002">
    <property type="protein sequence ID" value="PRQ76831.1"/>
    <property type="molecule type" value="Genomic_DNA"/>
</dbReference>
<evidence type="ECO:0000313" key="2">
    <source>
        <dbReference type="EMBL" id="PRQ76831.1"/>
    </source>
</evidence>
<feature type="compositionally biased region" description="Basic and acidic residues" evidence="1">
    <location>
        <begin position="97"/>
        <end position="107"/>
    </location>
</feature>
<feature type="compositionally biased region" description="Polar residues" evidence="1">
    <location>
        <begin position="29"/>
        <end position="38"/>
    </location>
</feature>
<reference evidence="2 3" key="1">
    <citation type="journal article" date="2018" name="Elife">
        <title>Functional genomics of lipid metabolism in the oleaginous yeast Rhodosporidium toruloides.</title>
        <authorList>
            <person name="Coradetti S.T."/>
            <person name="Pinel D."/>
            <person name="Geiselman G."/>
            <person name="Ito M."/>
            <person name="Mondo S."/>
            <person name="Reilly M.C."/>
            <person name="Cheng Y.F."/>
            <person name="Bauer S."/>
            <person name="Grigoriev I."/>
            <person name="Gladden J.M."/>
            <person name="Simmons B.A."/>
            <person name="Brem R."/>
            <person name="Arkin A.P."/>
            <person name="Skerker J.M."/>
        </authorList>
    </citation>
    <scope>NUCLEOTIDE SEQUENCE [LARGE SCALE GENOMIC DNA]</scope>
    <source>
        <strain evidence="2 3">NBRC 0880</strain>
    </source>
</reference>
<sequence>MLYSSPRIVFRRWVEKVQQHKSSRKRRPQSSLYPSLSLNEPPLIPHLCRSAHASPGRRTSNASQWPLQLRSGFCSTRKATSSSAKRRERRSSGSIEAVRRAASEGRVRTAASPGRQQIWGNAQRPAEPVQRAWVCGRREREEEEWPPECVARKEARPLVASFPP</sequence>
<dbReference type="AlphaFoldDB" id="A0A2T0AFP2"/>
<feature type="compositionally biased region" description="Basic residues" evidence="1">
    <location>
        <begin position="19"/>
        <end position="28"/>
    </location>
</feature>
<protein>
    <submittedName>
        <fullName evidence="2">Uncharacterized protein</fullName>
    </submittedName>
</protein>